<evidence type="ECO:0000256" key="2">
    <source>
        <dbReference type="SAM" id="SignalP"/>
    </source>
</evidence>
<dbReference type="RefSeq" id="WP_151692875.1">
    <property type="nucleotide sequence ID" value="NZ_BMGX01000002.1"/>
</dbReference>
<feature type="signal peptide" evidence="2">
    <location>
        <begin position="1"/>
        <end position="19"/>
    </location>
</feature>
<reference evidence="4 5" key="1">
    <citation type="submission" date="2019-10" db="EMBL/GenBank/DDBJ databases">
        <title>Genome sequence of Phaeocystidibacter marisrubri JCM30614 (type strain).</title>
        <authorList>
            <person name="Bowman J.P."/>
        </authorList>
    </citation>
    <scope>NUCLEOTIDE SEQUENCE [LARGE SCALE GENOMIC DNA]</scope>
    <source>
        <strain evidence="4 5">JCM 30614</strain>
    </source>
</reference>
<dbReference type="Pfam" id="PF18962">
    <property type="entry name" value="Por_Secre_tail"/>
    <property type="match status" value="1"/>
</dbReference>
<evidence type="ECO:0000259" key="3">
    <source>
        <dbReference type="Pfam" id="PF18962"/>
    </source>
</evidence>
<evidence type="ECO:0000313" key="5">
    <source>
        <dbReference type="Proteomes" id="UP000484164"/>
    </source>
</evidence>
<dbReference type="EMBL" id="WBVQ01000001">
    <property type="protein sequence ID" value="KAB2818187.1"/>
    <property type="molecule type" value="Genomic_DNA"/>
</dbReference>
<feature type="chain" id="PRO_5027096066" evidence="2">
    <location>
        <begin position="20"/>
        <end position="402"/>
    </location>
</feature>
<dbReference type="OrthoDB" id="629570at2"/>
<dbReference type="InterPro" id="IPR026444">
    <property type="entry name" value="Secre_tail"/>
</dbReference>
<feature type="domain" description="Secretion system C-terminal sorting" evidence="3">
    <location>
        <begin position="329"/>
        <end position="401"/>
    </location>
</feature>
<evidence type="ECO:0000256" key="1">
    <source>
        <dbReference type="ARBA" id="ARBA00022729"/>
    </source>
</evidence>
<name>A0A6L3ZK24_9FLAO</name>
<proteinExistence type="predicted"/>
<keyword evidence="1 2" id="KW-0732">Signal</keyword>
<dbReference type="AlphaFoldDB" id="A0A6L3ZK24"/>
<dbReference type="Proteomes" id="UP000484164">
    <property type="component" value="Unassembled WGS sequence"/>
</dbReference>
<organism evidence="4 5">
    <name type="scientific">Phaeocystidibacter marisrubri</name>
    <dbReference type="NCBI Taxonomy" id="1577780"/>
    <lineage>
        <taxon>Bacteria</taxon>
        <taxon>Pseudomonadati</taxon>
        <taxon>Bacteroidota</taxon>
        <taxon>Flavobacteriia</taxon>
        <taxon>Flavobacteriales</taxon>
        <taxon>Phaeocystidibacteraceae</taxon>
        <taxon>Phaeocystidibacter</taxon>
    </lineage>
</organism>
<sequence length="402" mass="44228">MKRLYTVTLACLTSSIAFSQQDSVSLDPGYQSEVWYSLSNGEVSSNNVSIWDLGFDVSPTGYAIRINAGSGIRAWAYPGDTSDFETLDTTGISGWTELTNGEISWYEGALNSLENGLDVGWGEYDMSTHVITGNRIFVLEFGNGSYQKLIINSLTSGSFYFHHASLDNSMDMSHVLTKSDFTNVDFGYFSLINHSSVQVEPQSDWDLYFGKYTADLGMPYNVTGVLLQPDAQAVKAYPVNDPNTYTNWGSWGFSSDMNTIGYDWKSYNFSQGGYDIADSTVYFVKTANEDIYKVVFTGFGGSSTGKMYFNKSLVSTIGLNEESSSFIEVYPNPASDIITIVSDYNENATAQLLSTNGSIVRTTSLKSSLSTQSIDVSALPRGIYILRVQSGSDVQTERIIIQ</sequence>
<gene>
    <name evidence="4" type="ORF">F8C82_07235</name>
</gene>
<evidence type="ECO:0000313" key="4">
    <source>
        <dbReference type="EMBL" id="KAB2818187.1"/>
    </source>
</evidence>
<comment type="caution">
    <text evidence="4">The sequence shown here is derived from an EMBL/GenBank/DDBJ whole genome shotgun (WGS) entry which is preliminary data.</text>
</comment>
<accession>A0A6L3ZK24</accession>
<protein>
    <submittedName>
        <fullName evidence="4">T9SS type A sorting domain-containing protein</fullName>
    </submittedName>
</protein>
<dbReference type="NCBIfam" id="TIGR04183">
    <property type="entry name" value="Por_Secre_tail"/>
    <property type="match status" value="1"/>
</dbReference>
<keyword evidence="5" id="KW-1185">Reference proteome</keyword>